<protein>
    <submittedName>
        <fullName evidence="1">Uncharacterized protein</fullName>
    </submittedName>
</protein>
<dbReference type="AlphaFoldDB" id="A0A5S9QB12"/>
<reference evidence="1 2" key="1">
    <citation type="submission" date="2019-11" db="EMBL/GenBank/DDBJ databases">
        <authorList>
            <person name="Holert J."/>
        </authorList>
    </citation>
    <scope>NUCLEOTIDE SEQUENCE [LARGE SCALE GENOMIC DNA]</scope>
    <source>
        <strain evidence="1">SB11_3</strain>
    </source>
</reference>
<proteinExistence type="predicted"/>
<gene>
    <name evidence="1" type="ORF">OPDIPICF_01643</name>
</gene>
<sequence length="73" mass="8120">MAFDDGRTTVPSAKNCARSSVLDEIWRDCVFIRRLSGTIRADLSPAAASKNLEKRVRHVRRALMATDAVANNF</sequence>
<organism evidence="1 2">
    <name type="scientific">BD1-7 clade bacterium</name>
    <dbReference type="NCBI Taxonomy" id="2029982"/>
    <lineage>
        <taxon>Bacteria</taxon>
        <taxon>Pseudomonadati</taxon>
        <taxon>Pseudomonadota</taxon>
        <taxon>Gammaproteobacteria</taxon>
        <taxon>Cellvibrionales</taxon>
        <taxon>Spongiibacteraceae</taxon>
        <taxon>BD1-7 clade</taxon>
    </lineage>
</organism>
<dbReference type="Proteomes" id="UP000441399">
    <property type="component" value="Unassembled WGS sequence"/>
</dbReference>
<accession>A0A5S9QB12</accession>
<name>A0A5S9QB12_9GAMM</name>
<keyword evidence="2" id="KW-1185">Reference proteome</keyword>
<evidence type="ECO:0000313" key="2">
    <source>
        <dbReference type="Proteomes" id="UP000441399"/>
    </source>
</evidence>
<evidence type="ECO:0000313" key="1">
    <source>
        <dbReference type="EMBL" id="CAA0114753.1"/>
    </source>
</evidence>
<dbReference type="EMBL" id="CACSIO010000023">
    <property type="protein sequence ID" value="CAA0114753.1"/>
    <property type="molecule type" value="Genomic_DNA"/>
</dbReference>